<sequence>MRNSYPVGVTLRGERLWLVWQSEDVADDAALPDGVAVEQGRIVHARTEEGLEELATRFGFDRDEESLIVDLDAVEDVPAGPIRDDACSRLVETWNLLGDVASSVGADLADRGPVAERCYDKLSAGMNLESLTPAGERFTPVFSGEERDALTAVLRRGIAILEACL</sequence>
<gene>
    <name evidence="1" type="ORF">SAMN04489745_0258</name>
</gene>
<organism evidence="1 2">
    <name type="scientific">Arthrobacter woluwensis</name>
    <dbReference type="NCBI Taxonomy" id="156980"/>
    <lineage>
        <taxon>Bacteria</taxon>
        <taxon>Bacillati</taxon>
        <taxon>Actinomycetota</taxon>
        <taxon>Actinomycetes</taxon>
        <taxon>Micrococcales</taxon>
        <taxon>Micrococcaceae</taxon>
        <taxon>Arthrobacter</taxon>
    </lineage>
</organism>
<dbReference type="RefSeq" id="WP_139244616.1">
    <property type="nucleotide sequence ID" value="NZ_FNSN01000003.1"/>
</dbReference>
<protein>
    <submittedName>
        <fullName evidence="1">Uncharacterized protein</fullName>
    </submittedName>
</protein>
<dbReference type="Proteomes" id="UP000182652">
    <property type="component" value="Unassembled WGS sequence"/>
</dbReference>
<dbReference type="AlphaFoldDB" id="A0A1H4JLH4"/>
<keyword evidence="2" id="KW-1185">Reference proteome</keyword>
<proteinExistence type="predicted"/>
<name>A0A1H4JLH4_9MICC</name>
<evidence type="ECO:0000313" key="1">
    <source>
        <dbReference type="EMBL" id="SEB47150.1"/>
    </source>
</evidence>
<reference evidence="1 2" key="1">
    <citation type="submission" date="2016-10" db="EMBL/GenBank/DDBJ databases">
        <authorList>
            <person name="de Groot N.N."/>
        </authorList>
    </citation>
    <scope>NUCLEOTIDE SEQUENCE [LARGE SCALE GENOMIC DNA]</scope>
    <source>
        <strain evidence="1 2">DSM 10495</strain>
    </source>
</reference>
<dbReference type="EMBL" id="FNSN01000003">
    <property type="protein sequence ID" value="SEB47150.1"/>
    <property type="molecule type" value="Genomic_DNA"/>
</dbReference>
<accession>A0A1H4JLH4</accession>
<evidence type="ECO:0000313" key="2">
    <source>
        <dbReference type="Proteomes" id="UP000182652"/>
    </source>
</evidence>